<dbReference type="SMART" id="SM00257">
    <property type="entry name" value="LysM"/>
    <property type="match status" value="1"/>
</dbReference>
<feature type="compositionally biased region" description="Basic and acidic residues" evidence="1">
    <location>
        <begin position="40"/>
        <end position="54"/>
    </location>
</feature>
<dbReference type="Pfam" id="PF01476">
    <property type="entry name" value="LysM"/>
    <property type="match status" value="1"/>
</dbReference>
<dbReference type="Gene3D" id="3.10.350.10">
    <property type="entry name" value="LysM domain"/>
    <property type="match status" value="1"/>
</dbReference>
<dbReference type="STRING" id="1793963.AXI58_11400"/>
<keyword evidence="2" id="KW-1133">Transmembrane helix</keyword>
<dbReference type="RefSeq" id="WP_061520924.1">
    <property type="nucleotide sequence ID" value="NZ_JARLZY010000025.1"/>
</dbReference>
<evidence type="ECO:0000256" key="2">
    <source>
        <dbReference type="SAM" id="Phobius"/>
    </source>
</evidence>
<name>A0A150FA84_9BACI</name>
<feature type="compositionally biased region" description="Basic and acidic residues" evidence="1">
    <location>
        <begin position="199"/>
        <end position="211"/>
    </location>
</feature>
<evidence type="ECO:0000259" key="3">
    <source>
        <dbReference type="PROSITE" id="PS51782"/>
    </source>
</evidence>
<dbReference type="InterPro" id="IPR036779">
    <property type="entry name" value="LysM_dom_sf"/>
</dbReference>
<dbReference type="OrthoDB" id="2583609at2"/>
<feature type="compositionally biased region" description="Basic and acidic residues" evidence="1">
    <location>
        <begin position="127"/>
        <end position="150"/>
    </location>
</feature>
<reference evidence="5" key="1">
    <citation type="submission" date="2016-02" db="EMBL/GenBank/DDBJ databases">
        <authorList>
            <person name="Dunlap C."/>
        </authorList>
    </citation>
    <scope>NUCLEOTIDE SEQUENCE [LARGE SCALE GENOMIC DNA]</scope>
    <source>
        <strain evidence="5">NRRL B-41092</strain>
    </source>
</reference>
<dbReference type="InterPro" id="IPR018392">
    <property type="entry name" value="LysM"/>
</dbReference>
<comment type="caution">
    <text evidence="4">The sequence shown here is derived from an EMBL/GenBank/DDBJ whole genome shotgun (WGS) entry which is preliminary data.</text>
</comment>
<dbReference type="AlphaFoldDB" id="A0A150FA84"/>
<evidence type="ECO:0000256" key="1">
    <source>
        <dbReference type="SAM" id="MobiDB-lite"/>
    </source>
</evidence>
<dbReference type="Proteomes" id="UP000075430">
    <property type="component" value="Unassembled WGS sequence"/>
</dbReference>
<feature type="domain" description="LysM" evidence="3">
    <location>
        <begin position="212"/>
        <end position="258"/>
    </location>
</feature>
<accession>A0A150FA84</accession>
<protein>
    <recommendedName>
        <fullName evidence="3">LysM domain-containing protein</fullName>
    </recommendedName>
</protein>
<dbReference type="SUPFAM" id="SSF54106">
    <property type="entry name" value="LysM domain"/>
    <property type="match status" value="1"/>
</dbReference>
<keyword evidence="2" id="KW-0472">Membrane</keyword>
<organism evidence="4 5">
    <name type="scientific">Bacillus nakamurai</name>
    <dbReference type="NCBI Taxonomy" id="1793963"/>
    <lineage>
        <taxon>Bacteria</taxon>
        <taxon>Bacillati</taxon>
        <taxon>Bacillota</taxon>
        <taxon>Bacilli</taxon>
        <taxon>Bacillales</taxon>
        <taxon>Bacillaceae</taxon>
        <taxon>Bacillus</taxon>
    </lineage>
</organism>
<feature type="region of interest" description="Disordered" evidence="1">
    <location>
        <begin position="34"/>
        <end position="54"/>
    </location>
</feature>
<dbReference type="PROSITE" id="PS51782">
    <property type="entry name" value="LYSM"/>
    <property type="match status" value="1"/>
</dbReference>
<evidence type="ECO:0000313" key="4">
    <source>
        <dbReference type="EMBL" id="KXZ21558.1"/>
    </source>
</evidence>
<proteinExistence type="predicted"/>
<keyword evidence="5" id="KW-1185">Reference proteome</keyword>
<keyword evidence="2" id="KW-0812">Transmembrane</keyword>
<sequence>MTEMSRVERKKAQLRAEQQIAAAADEQIDYLEDSLPTRQSVKEERKKKEEQVKEKTKSKTPLFTFLTVLFIVVTIGVFFGLLYMTNSSRFDPKDYEDVFIDHSESAPAVIPKTDVQKETSETALLQKPEKKAENKKEKQEKVTAPKKTAEKTAAVSEKTAAAETDTVSEKKEKPADTEYAETKQQSPPAVREATAETNKQNEPETRKEQRVVKHTVQQKETLYRISMKYYKSRAGEEKIRSYNHLNGNEVYTGQVLSIPLSD</sequence>
<gene>
    <name evidence="4" type="ORF">AXI58_11400</name>
</gene>
<feature type="compositionally biased region" description="Basic and acidic residues" evidence="1">
    <location>
        <begin position="167"/>
        <end position="176"/>
    </location>
</feature>
<feature type="region of interest" description="Disordered" evidence="1">
    <location>
        <begin position="110"/>
        <end position="215"/>
    </location>
</feature>
<feature type="transmembrane region" description="Helical" evidence="2">
    <location>
        <begin position="62"/>
        <end position="84"/>
    </location>
</feature>
<dbReference type="EMBL" id="LSBA01000006">
    <property type="protein sequence ID" value="KXZ21558.1"/>
    <property type="molecule type" value="Genomic_DNA"/>
</dbReference>
<dbReference type="CDD" id="cd00118">
    <property type="entry name" value="LysM"/>
    <property type="match status" value="1"/>
</dbReference>
<evidence type="ECO:0000313" key="5">
    <source>
        <dbReference type="Proteomes" id="UP000075430"/>
    </source>
</evidence>